<comment type="caution">
    <text evidence="1">The sequence shown here is derived from an EMBL/GenBank/DDBJ whole genome shotgun (WGS) entry which is preliminary data.</text>
</comment>
<dbReference type="SUPFAM" id="SSF53756">
    <property type="entry name" value="UDP-Glycosyltransferase/glycogen phosphorylase"/>
    <property type="match status" value="1"/>
</dbReference>
<protein>
    <recommendedName>
        <fullName evidence="3">Glycosyltransferase subfamily 4-like N-terminal domain-containing protein</fullName>
    </recommendedName>
</protein>
<accession>A0A0R2AD38</accession>
<organism evidence="1 2">
    <name type="scientific">Ligilactobacillus agilis DSM 20509</name>
    <dbReference type="NCBI Taxonomy" id="1423718"/>
    <lineage>
        <taxon>Bacteria</taxon>
        <taxon>Bacillati</taxon>
        <taxon>Bacillota</taxon>
        <taxon>Bacilli</taxon>
        <taxon>Lactobacillales</taxon>
        <taxon>Lactobacillaceae</taxon>
        <taxon>Ligilactobacillus</taxon>
    </lineage>
</organism>
<evidence type="ECO:0008006" key="3">
    <source>
        <dbReference type="Google" id="ProtNLM"/>
    </source>
</evidence>
<dbReference type="RefSeq" id="WP_056976618.1">
    <property type="nucleotide sequence ID" value="NZ_AYYP01000029.1"/>
</dbReference>
<evidence type="ECO:0000313" key="1">
    <source>
        <dbReference type="EMBL" id="KRM64634.1"/>
    </source>
</evidence>
<sequence>MKTLVALCPYVAYRNEQLLKDCVLISYSFTNLGYQVKLVTAKKEELTYLKYLPKLEVDYAPLLPREQWADYLVDYLKNYQGKIDRLFCFGLYPDYGKAINYFKQHFDGQVILKLDANPYWMDIINYQESPQQDMIKACDLISCEGRTMQSYLAKKWKRPIDLIRNGFPIKTFNLELSFDIKENIILNVVRQDENKNTKVLVSTFAKLAASFSR</sequence>
<dbReference type="PATRIC" id="fig|1423718.3.peg.1842"/>
<dbReference type="AlphaFoldDB" id="A0A0R2AD38"/>
<proteinExistence type="predicted"/>
<keyword evidence="2" id="KW-1185">Reference proteome</keyword>
<dbReference type="OrthoDB" id="9787617at2"/>
<dbReference type="EMBL" id="AYYP01000029">
    <property type="protein sequence ID" value="KRM64634.1"/>
    <property type="molecule type" value="Genomic_DNA"/>
</dbReference>
<dbReference type="Proteomes" id="UP000051008">
    <property type="component" value="Unassembled WGS sequence"/>
</dbReference>
<evidence type="ECO:0000313" key="2">
    <source>
        <dbReference type="Proteomes" id="UP000051008"/>
    </source>
</evidence>
<name>A0A0R2AD38_9LACO</name>
<gene>
    <name evidence="1" type="ORF">FC14_GL001774</name>
</gene>
<reference evidence="1 2" key="1">
    <citation type="journal article" date="2015" name="Genome Announc.">
        <title>Expanding the biotechnology potential of lactobacilli through comparative genomics of 213 strains and associated genera.</title>
        <authorList>
            <person name="Sun Z."/>
            <person name="Harris H.M."/>
            <person name="McCann A."/>
            <person name="Guo C."/>
            <person name="Argimon S."/>
            <person name="Zhang W."/>
            <person name="Yang X."/>
            <person name="Jeffery I.B."/>
            <person name="Cooney J.C."/>
            <person name="Kagawa T.F."/>
            <person name="Liu W."/>
            <person name="Song Y."/>
            <person name="Salvetti E."/>
            <person name="Wrobel A."/>
            <person name="Rasinkangas P."/>
            <person name="Parkhill J."/>
            <person name="Rea M.C."/>
            <person name="O'Sullivan O."/>
            <person name="Ritari J."/>
            <person name="Douillard F.P."/>
            <person name="Paul Ross R."/>
            <person name="Yang R."/>
            <person name="Briner A.E."/>
            <person name="Felis G.E."/>
            <person name="de Vos W.M."/>
            <person name="Barrangou R."/>
            <person name="Klaenhammer T.R."/>
            <person name="Caufield P.W."/>
            <person name="Cui Y."/>
            <person name="Zhang H."/>
            <person name="O'Toole P.W."/>
        </authorList>
    </citation>
    <scope>NUCLEOTIDE SEQUENCE [LARGE SCALE GENOMIC DNA]</scope>
    <source>
        <strain evidence="1 2">DSM 20509</strain>
    </source>
</reference>